<protein>
    <recommendedName>
        <fullName evidence="4">Helicase</fullName>
    </recommendedName>
</protein>
<dbReference type="EMBL" id="LFLK01000003">
    <property type="protein sequence ID" value="OCR91039.1"/>
    <property type="molecule type" value="Genomic_DNA"/>
</dbReference>
<dbReference type="RefSeq" id="WP_023385006.1">
    <property type="nucleotide sequence ID" value="NZ_CP027287.1"/>
</dbReference>
<feature type="transmembrane region" description="Helical" evidence="1">
    <location>
        <begin position="46"/>
        <end position="67"/>
    </location>
</feature>
<keyword evidence="1" id="KW-0812">Transmembrane</keyword>
<keyword evidence="1" id="KW-1133">Transmembrane helix</keyword>
<organism evidence="2 3">
    <name type="scientific">Campylobacter fetus subsp. testudinum</name>
    <dbReference type="NCBI Taxonomy" id="1507806"/>
    <lineage>
        <taxon>Bacteria</taxon>
        <taxon>Pseudomonadati</taxon>
        <taxon>Campylobacterota</taxon>
        <taxon>Epsilonproteobacteria</taxon>
        <taxon>Campylobacterales</taxon>
        <taxon>Campylobacteraceae</taxon>
        <taxon>Campylobacter</taxon>
    </lineage>
</organism>
<dbReference type="AlphaFoldDB" id="A0AAX0HCC4"/>
<accession>A0AAX0HCC4</accession>
<keyword evidence="1" id="KW-0472">Membrane</keyword>
<dbReference type="Proteomes" id="UP000093100">
    <property type="component" value="Unassembled WGS sequence"/>
</dbReference>
<evidence type="ECO:0000313" key="3">
    <source>
        <dbReference type="Proteomes" id="UP000093100"/>
    </source>
</evidence>
<feature type="transmembrane region" description="Helical" evidence="1">
    <location>
        <begin position="21"/>
        <end position="40"/>
    </location>
</feature>
<name>A0AAX0HCC4_CAMFE</name>
<evidence type="ECO:0000256" key="1">
    <source>
        <dbReference type="SAM" id="Phobius"/>
    </source>
</evidence>
<gene>
    <name evidence="2" type="ORF">CFT12S02225_03405</name>
</gene>
<reference evidence="2 3" key="1">
    <citation type="journal article" date="2016" name="Genome Biol. Evol.">
        <title>Comparative Genomics of Campylobacter fetus from Reptiles and Mammals Reveals Divergent Evolution in Host-Associated Lineages.</title>
        <authorList>
            <person name="Gilbert M.J."/>
            <person name="Miller W.G."/>
            <person name="Yee E."/>
            <person name="Zomer A.L."/>
            <person name="van der Graaf-van Bloois L."/>
            <person name="Fitzgerald C."/>
            <person name="Forbes K.J."/>
            <person name="Meric G."/>
            <person name="Sheppard S.K."/>
            <person name="Wagenaar J.A."/>
            <person name="Duim B."/>
        </authorList>
    </citation>
    <scope>NUCLEOTIDE SEQUENCE [LARGE SCALE GENOMIC DNA]</scope>
    <source>
        <strain evidence="2 3">12S02225-3</strain>
    </source>
</reference>
<evidence type="ECO:0008006" key="4">
    <source>
        <dbReference type="Google" id="ProtNLM"/>
    </source>
</evidence>
<proteinExistence type="predicted"/>
<comment type="caution">
    <text evidence="2">The sequence shown here is derived from an EMBL/GenBank/DDBJ whole genome shotgun (WGS) entry which is preliminary data.</text>
</comment>
<sequence length="87" mass="9577">MQNVGNKISNKLLDLEFQRKSAKLALSASLGILTITAFNMKNKKAAKLHTIAGVAMVGFSVWHASLYGTKYAKFLNEHGKKKAKKDI</sequence>
<evidence type="ECO:0000313" key="2">
    <source>
        <dbReference type="EMBL" id="OCR91039.1"/>
    </source>
</evidence>